<proteinExistence type="predicted"/>
<feature type="compositionally biased region" description="Low complexity" evidence="1">
    <location>
        <begin position="42"/>
        <end position="54"/>
    </location>
</feature>
<dbReference type="RefSeq" id="WP_344862727.1">
    <property type="nucleotide sequence ID" value="NZ_BAAAZN010000009.1"/>
</dbReference>
<accession>A0ABP6WSU8</accession>
<feature type="transmembrane region" description="Helical" evidence="2">
    <location>
        <begin position="6"/>
        <end position="26"/>
    </location>
</feature>
<evidence type="ECO:0000256" key="2">
    <source>
        <dbReference type="SAM" id="Phobius"/>
    </source>
</evidence>
<reference evidence="4" key="1">
    <citation type="journal article" date="2019" name="Int. J. Syst. Evol. Microbiol.">
        <title>The Global Catalogue of Microorganisms (GCM) 10K type strain sequencing project: providing services to taxonomists for standard genome sequencing and annotation.</title>
        <authorList>
            <consortium name="The Broad Institute Genomics Platform"/>
            <consortium name="The Broad Institute Genome Sequencing Center for Infectious Disease"/>
            <person name="Wu L."/>
            <person name="Ma J."/>
        </authorList>
    </citation>
    <scope>NUCLEOTIDE SEQUENCE [LARGE SCALE GENOMIC DNA]</scope>
    <source>
        <strain evidence="4">JCM 16898</strain>
    </source>
</reference>
<evidence type="ECO:0008006" key="5">
    <source>
        <dbReference type="Google" id="ProtNLM"/>
    </source>
</evidence>
<name>A0ABP6WSU8_9PSEU</name>
<dbReference type="EMBL" id="BAAAZN010000009">
    <property type="protein sequence ID" value="GAA3555819.1"/>
    <property type="molecule type" value="Genomic_DNA"/>
</dbReference>
<keyword evidence="2" id="KW-0812">Transmembrane</keyword>
<dbReference type="Proteomes" id="UP001500689">
    <property type="component" value="Unassembled WGS sequence"/>
</dbReference>
<comment type="caution">
    <text evidence="3">The sequence shown here is derived from an EMBL/GenBank/DDBJ whole genome shotgun (WGS) entry which is preliminary data.</text>
</comment>
<keyword evidence="4" id="KW-1185">Reference proteome</keyword>
<keyword evidence="2" id="KW-0472">Membrane</keyword>
<gene>
    <name evidence="3" type="ORF">GCM10022222_44290</name>
</gene>
<protein>
    <recommendedName>
        <fullName evidence="5">LapA family protein</fullName>
    </recommendedName>
</protein>
<feature type="region of interest" description="Disordered" evidence="1">
    <location>
        <begin position="33"/>
        <end position="143"/>
    </location>
</feature>
<sequence length="143" mass="16244">MLWLFGQIWLWLLVSFLLGAAVMWLLTRATRTRAPAEPEPVRPAAEPAAPAEAEQTQYLPPATHHDSTHYDAQYYDDEPERVYNDYPEVDPDEPYPPLDSGGYPLPDPEPRMSGELDWPAGDEEPDRWPHEDEPAPRRPGRGG</sequence>
<organism evidence="3 4">
    <name type="scientific">Amycolatopsis ultiminotia</name>
    <dbReference type="NCBI Taxonomy" id="543629"/>
    <lineage>
        <taxon>Bacteria</taxon>
        <taxon>Bacillati</taxon>
        <taxon>Actinomycetota</taxon>
        <taxon>Actinomycetes</taxon>
        <taxon>Pseudonocardiales</taxon>
        <taxon>Pseudonocardiaceae</taxon>
        <taxon>Amycolatopsis</taxon>
    </lineage>
</organism>
<evidence type="ECO:0000313" key="4">
    <source>
        <dbReference type="Proteomes" id="UP001500689"/>
    </source>
</evidence>
<evidence type="ECO:0000256" key="1">
    <source>
        <dbReference type="SAM" id="MobiDB-lite"/>
    </source>
</evidence>
<evidence type="ECO:0000313" key="3">
    <source>
        <dbReference type="EMBL" id="GAA3555819.1"/>
    </source>
</evidence>
<feature type="compositionally biased region" description="Basic and acidic residues" evidence="1">
    <location>
        <begin position="126"/>
        <end position="136"/>
    </location>
</feature>
<keyword evidence="2" id="KW-1133">Transmembrane helix</keyword>